<evidence type="ECO:0000313" key="2">
    <source>
        <dbReference type="EMBL" id="KOO33684.1"/>
    </source>
</evidence>
<feature type="region of interest" description="Disordered" evidence="1">
    <location>
        <begin position="164"/>
        <end position="242"/>
    </location>
</feature>
<evidence type="ECO:0000313" key="3">
    <source>
        <dbReference type="Proteomes" id="UP000037460"/>
    </source>
</evidence>
<organism evidence="2 3">
    <name type="scientific">Chrysochromulina tobinii</name>
    <dbReference type="NCBI Taxonomy" id="1460289"/>
    <lineage>
        <taxon>Eukaryota</taxon>
        <taxon>Haptista</taxon>
        <taxon>Haptophyta</taxon>
        <taxon>Prymnesiophyceae</taxon>
        <taxon>Prymnesiales</taxon>
        <taxon>Chrysochromulinaceae</taxon>
        <taxon>Chrysochromulina</taxon>
    </lineage>
</organism>
<evidence type="ECO:0000256" key="1">
    <source>
        <dbReference type="SAM" id="MobiDB-lite"/>
    </source>
</evidence>
<keyword evidence="3" id="KW-1185">Reference proteome</keyword>
<sequence length="242" mass="27580">MQRAFTDGCRLGNDNAEVTKWLHRAESSVELWIVRLIMKKEKRPDLFRSLGRGWILIHLWRAQSKFKWWFESIDRVLRNHQDDISAIKLDEHSLAKYTRGYMCQSEIVFMMRGLVPNAFSPTICIMKLASDYVHKDKWGGQDVQKAIMTPMPTDAERQAHAWKVEKAGERKKKTRQRKAEAAMAAREAADKEAGERDATTFEQLLAEFKEEDAARAEGAGAEEGSEASGETSNPTFGDDPGF</sequence>
<comment type="caution">
    <text evidence="2">The sequence shown here is derived from an EMBL/GenBank/DDBJ whole genome shotgun (WGS) entry which is preliminary data.</text>
</comment>
<dbReference type="Proteomes" id="UP000037460">
    <property type="component" value="Unassembled WGS sequence"/>
</dbReference>
<feature type="compositionally biased region" description="Basic and acidic residues" evidence="1">
    <location>
        <begin position="187"/>
        <end position="199"/>
    </location>
</feature>
<dbReference type="OrthoDB" id="425715at2759"/>
<dbReference type="AlphaFoldDB" id="A0A0M0K4E7"/>
<reference evidence="3" key="1">
    <citation type="journal article" date="2015" name="PLoS Genet.">
        <title>Genome Sequence and Transcriptome Analyses of Chrysochromulina tobin: Metabolic Tools for Enhanced Algal Fitness in the Prominent Order Prymnesiales (Haptophyceae).</title>
        <authorList>
            <person name="Hovde B.T."/>
            <person name="Deodato C.R."/>
            <person name="Hunsperger H.M."/>
            <person name="Ryken S.A."/>
            <person name="Yost W."/>
            <person name="Jha R.K."/>
            <person name="Patterson J."/>
            <person name="Monnat R.J. Jr."/>
            <person name="Barlow S.B."/>
            <person name="Starkenburg S.R."/>
            <person name="Cattolico R.A."/>
        </authorList>
    </citation>
    <scope>NUCLEOTIDE SEQUENCE</scope>
    <source>
        <strain evidence="3">CCMP291</strain>
    </source>
</reference>
<name>A0A0M0K4E7_9EUKA</name>
<gene>
    <name evidence="2" type="ORF">Ctob_014736</name>
</gene>
<accession>A0A0M0K4E7</accession>
<dbReference type="EMBL" id="JWZX01001455">
    <property type="protein sequence ID" value="KOO33684.1"/>
    <property type="molecule type" value="Genomic_DNA"/>
</dbReference>
<proteinExistence type="predicted"/>
<protein>
    <submittedName>
        <fullName evidence="2">Uncharacterized protein</fullName>
    </submittedName>
</protein>